<evidence type="ECO:0000313" key="1">
    <source>
        <dbReference type="EMBL" id="QQA00793.1"/>
    </source>
</evidence>
<gene>
    <name evidence="1" type="ORF">IWA51_11125</name>
</gene>
<dbReference type="KEGG" id="tper:IWA51_11125"/>
<protein>
    <submittedName>
        <fullName evidence="1">Uncharacterized protein</fullName>
    </submittedName>
</protein>
<dbReference type="RefSeq" id="WP_198442476.1">
    <property type="nucleotide sequence ID" value="NZ_CBCSHE010000015.1"/>
</dbReference>
<evidence type="ECO:0000313" key="2">
    <source>
        <dbReference type="Proteomes" id="UP000595224"/>
    </source>
</evidence>
<dbReference type="Proteomes" id="UP000595224">
    <property type="component" value="Chromosome"/>
</dbReference>
<proteinExistence type="predicted"/>
<dbReference type="EMBL" id="CP064936">
    <property type="protein sequence ID" value="QQA00793.1"/>
    <property type="molecule type" value="Genomic_DNA"/>
</dbReference>
<reference evidence="1 2" key="1">
    <citation type="submission" date="2020-11" db="EMBL/GenBank/DDBJ databases">
        <title>Treponema Peruensis nv. sp., first commensal Treponema isolated from human feces.</title>
        <authorList>
            <person name="Belkhou C."/>
            <person name="Raes J."/>
        </authorList>
    </citation>
    <scope>NUCLEOTIDE SEQUENCE [LARGE SCALE GENOMIC DNA]</scope>
    <source>
        <strain evidence="1 2">RCC2812</strain>
    </source>
</reference>
<accession>A0A7T3V4T4</accession>
<sequence length="184" mass="21401">MSSSLFRRTAVFFIVLLASFYVAAKDSLPSGYRKIKLGMTVEEVKTALKADYQFGYRGERDVSMLPGRDRILIETDTSRTAPYSFLERCWFQFYEDKLYTITINLRQDKMDHYSVFSALCDKYGNPSEFNPEKSEWSDGSVIMALERPLTLKYTDKTVFDTLRENSYVNKSAQEMSREQFLEGL</sequence>
<dbReference type="AlphaFoldDB" id="A0A7T3V4T4"/>
<name>A0A7T3V4T4_9SPIR</name>
<keyword evidence="2" id="KW-1185">Reference proteome</keyword>
<organism evidence="1 2">
    <name type="scientific">Treponema peruense</name>
    <dbReference type="NCBI Taxonomy" id="2787628"/>
    <lineage>
        <taxon>Bacteria</taxon>
        <taxon>Pseudomonadati</taxon>
        <taxon>Spirochaetota</taxon>
        <taxon>Spirochaetia</taxon>
        <taxon>Spirochaetales</taxon>
        <taxon>Treponemataceae</taxon>
        <taxon>Treponema</taxon>
    </lineage>
</organism>